<evidence type="ECO:0000256" key="1">
    <source>
        <dbReference type="SAM" id="MobiDB-lite"/>
    </source>
</evidence>
<feature type="compositionally biased region" description="Acidic residues" evidence="1">
    <location>
        <begin position="334"/>
        <end position="344"/>
    </location>
</feature>
<dbReference type="EMBL" id="CP001899">
    <property type="protein sequence ID" value="ADC64635.1"/>
    <property type="molecule type" value="Genomic_DNA"/>
</dbReference>
<evidence type="ECO:0000313" key="3">
    <source>
        <dbReference type="Proteomes" id="UP000002613"/>
    </source>
</evidence>
<organism evidence="2 3">
    <name type="scientific">Ferroglobus placidus (strain DSM 10642 / AEDII12DO)</name>
    <dbReference type="NCBI Taxonomy" id="589924"/>
    <lineage>
        <taxon>Archaea</taxon>
        <taxon>Methanobacteriati</taxon>
        <taxon>Methanobacteriota</taxon>
        <taxon>Archaeoglobi</taxon>
        <taxon>Archaeoglobales</taxon>
        <taxon>Archaeoglobaceae</taxon>
        <taxon>Ferroglobus</taxon>
    </lineage>
</organism>
<dbReference type="HOGENOM" id="CLU_805619_0_0_2"/>
<accession>D3S302</accession>
<dbReference type="KEGG" id="fpl:Ferp_0461"/>
<gene>
    <name evidence="2" type="ordered locus">Ferp_0461</name>
</gene>
<feature type="region of interest" description="Disordered" evidence="1">
    <location>
        <begin position="197"/>
        <end position="222"/>
    </location>
</feature>
<dbReference type="AlphaFoldDB" id="D3S302"/>
<keyword evidence="3" id="KW-1185">Reference proteome</keyword>
<feature type="region of interest" description="Disordered" evidence="1">
    <location>
        <begin position="308"/>
        <end position="344"/>
    </location>
</feature>
<proteinExistence type="predicted"/>
<dbReference type="STRING" id="589924.Ferp_0461"/>
<feature type="compositionally biased region" description="Basic and acidic residues" evidence="1">
    <location>
        <begin position="308"/>
        <end position="320"/>
    </location>
</feature>
<sequence length="344" mass="39010">MKERVESEKEQVEIDVGEGVKWYPPELIPKTVQIKRTVSIPTAVLAAAGVDLSKDIYGRWVVDRDDYLLEISYKEGEGFSRLIRPSLTSCRLTYVPNAVRNRVENFSRFFWTAEGKNVLRFVPAKNRIKIKRFLGYCVVDEDRLLLPRIFSASHCILGFADGFDFIIAIPDDSHGVSVSVAGSAVVGVGVVGKSSIAEEPKQREGEEVEEEKEGREKEEEEQKCDEVVVGVKENEAREGAETDFLEVDLKPLPAPVRAQLARQFRLPDRWLCWEGFAEIMSSRGPIERKCIVLSPVVLEKALEEMQLQEERQESVQREEQEVMEGEEEARGEQVQEEVQEAVLP</sequence>
<dbReference type="PaxDb" id="589924-Ferp_0461"/>
<reference evidence="3" key="1">
    <citation type="submission" date="2010-02" db="EMBL/GenBank/DDBJ databases">
        <title>Complete sequence of Ferroglobus placidus DSM 10642.</title>
        <authorList>
            <consortium name="US DOE Joint Genome Institute"/>
            <person name="Lucas S."/>
            <person name="Copeland A."/>
            <person name="Lapidus A."/>
            <person name="Cheng J.-F."/>
            <person name="Bruce D."/>
            <person name="Goodwin L."/>
            <person name="Pitluck S."/>
            <person name="Saunders E."/>
            <person name="Brettin T."/>
            <person name="Detter J.C."/>
            <person name="Han C."/>
            <person name="Tapia R."/>
            <person name="Larimer F."/>
            <person name="Land M."/>
            <person name="Hauser L."/>
            <person name="Kyrpides N."/>
            <person name="Ivanova N."/>
            <person name="Holmes D."/>
            <person name="Lovley D."/>
            <person name="Kyrpides N."/>
            <person name="Anderson I.J."/>
            <person name="Woyke T."/>
        </authorList>
    </citation>
    <scope>NUCLEOTIDE SEQUENCE [LARGE SCALE GENOMIC DNA]</scope>
    <source>
        <strain evidence="3">DSM 10642 / AEDII12DO</strain>
    </source>
</reference>
<name>D3S302_FERPA</name>
<dbReference type="Proteomes" id="UP000002613">
    <property type="component" value="Chromosome"/>
</dbReference>
<protein>
    <submittedName>
        <fullName evidence="2">Uncharacterized protein</fullName>
    </submittedName>
</protein>
<dbReference type="GeneID" id="8777960"/>
<reference evidence="2 3" key="2">
    <citation type="journal article" date="2011" name="Stand. Genomic Sci.">
        <title>Complete genome sequence of Ferroglobus placidus AEDII12DO.</title>
        <authorList>
            <person name="Anderson I."/>
            <person name="Risso C."/>
            <person name="Holmes D."/>
            <person name="Lucas S."/>
            <person name="Copeland A."/>
            <person name="Lapidus A."/>
            <person name="Cheng J.F."/>
            <person name="Bruce D."/>
            <person name="Goodwin L."/>
            <person name="Pitluck S."/>
            <person name="Saunders E."/>
            <person name="Brettin T."/>
            <person name="Detter J.C."/>
            <person name="Han C."/>
            <person name="Tapia R."/>
            <person name="Larimer F."/>
            <person name="Land M."/>
            <person name="Hauser L."/>
            <person name="Woyke T."/>
            <person name="Lovley D."/>
            <person name="Kyrpides N."/>
            <person name="Ivanova N."/>
        </authorList>
    </citation>
    <scope>NUCLEOTIDE SEQUENCE [LARGE SCALE GENOMIC DNA]</scope>
    <source>
        <strain evidence="3">DSM 10642 / AEDII12DO</strain>
    </source>
</reference>
<evidence type="ECO:0000313" key="2">
    <source>
        <dbReference type="EMBL" id="ADC64635.1"/>
    </source>
</evidence>
<dbReference type="RefSeq" id="WP_012964981.1">
    <property type="nucleotide sequence ID" value="NC_013849.1"/>
</dbReference>